<evidence type="ECO:0000256" key="2">
    <source>
        <dbReference type="SAM" id="SignalP"/>
    </source>
</evidence>
<dbReference type="Pfam" id="PF00041">
    <property type="entry name" value="fn3"/>
    <property type="match status" value="2"/>
</dbReference>
<comment type="caution">
    <text evidence="4">The sequence shown here is derived from an EMBL/GenBank/DDBJ whole genome shotgun (WGS) entry which is preliminary data.</text>
</comment>
<dbReference type="InterPro" id="IPR013783">
    <property type="entry name" value="Ig-like_fold"/>
</dbReference>
<organism evidence="4 5">
    <name type="scientific">Chlorella vulgaris</name>
    <name type="common">Green alga</name>
    <dbReference type="NCBI Taxonomy" id="3077"/>
    <lineage>
        <taxon>Eukaryota</taxon>
        <taxon>Viridiplantae</taxon>
        <taxon>Chlorophyta</taxon>
        <taxon>core chlorophytes</taxon>
        <taxon>Trebouxiophyceae</taxon>
        <taxon>Chlorellales</taxon>
        <taxon>Chlorellaceae</taxon>
        <taxon>Chlorella clade</taxon>
        <taxon>Chlorella</taxon>
    </lineage>
</organism>
<evidence type="ECO:0000313" key="4">
    <source>
        <dbReference type="EMBL" id="KAI3426262.1"/>
    </source>
</evidence>
<feature type="chain" id="PRO_5039071836" description="Fibronectin type-III domain-containing protein" evidence="2">
    <location>
        <begin position="29"/>
        <end position="397"/>
    </location>
</feature>
<dbReference type="EMBL" id="SIDB01000011">
    <property type="protein sequence ID" value="KAI3426262.1"/>
    <property type="molecule type" value="Genomic_DNA"/>
</dbReference>
<evidence type="ECO:0000256" key="1">
    <source>
        <dbReference type="ARBA" id="ARBA00022737"/>
    </source>
</evidence>
<keyword evidence="2" id="KW-0732">Signal</keyword>
<dbReference type="CDD" id="cd00063">
    <property type="entry name" value="FN3"/>
    <property type="match status" value="2"/>
</dbReference>
<name>A0A9D4TIE0_CHLVU</name>
<gene>
    <name evidence="4" type="ORF">D9Q98_008637</name>
</gene>
<dbReference type="OrthoDB" id="512965at2759"/>
<dbReference type="PANTHER" id="PTHR13817">
    <property type="entry name" value="TITIN"/>
    <property type="match status" value="1"/>
</dbReference>
<feature type="domain" description="Fibronectin type-III" evidence="3">
    <location>
        <begin position="43"/>
        <end position="140"/>
    </location>
</feature>
<reference evidence="4" key="1">
    <citation type="journal article" date="2019" name="Plant J.">
        <title>Chlorella vulgaris genome assembly and annotation reveals the molecular basis for metabolic acclimation to high light conditions.</title>
        <authorList>
            <person name="Cecchin M."/>
            <person name="Marcolungo L."/>
            <person name="Rossato M."/>
            <person name="Girolomoni L."/>
            <person name="Cosentino E."/>
            <person name="Cuine S."/>
            <person name="Li-Beisson Y."/>
            <person name="Delledonne M."/>
            <person name="Ballottari M."/>
        </authorList>
    </citation>
    <scope>NUCLEOTIDE SEQUENCE</scope>
    <source>
        <strain evidence="4">211/11P</strain>
    </source>
</reference>
<accession>A0A9D4TIE0</accession>
<proteinExistence type="predicted"/>
<protein>
    <recommendedName>
        <fullName evidence="3">Fibronectin type-III domain-containing protein</fullName>
    </recommendedName>
</protein>
<dbReference type="InterPro" id="IPR036116">
    <property type="entry name" value="FN3_sf"/>
</dbReference>
<reference evidence="4" key="2">
    <citation type="submission" date="2020-11" db="EMBL/GenBank/DDBJ databases">
        <authorList>
            <person name="Cecchin M."/>
            <person name="Marcolungo L."/>
            <person name="Rossato M."/>
            <person name="Girolomoni L."/>
            <person name="Cosentino E."/>
            <person name="Cuine S."/>
            <person name="Li-Beisson Y."/>
            <person name="Delledonne M."/>
            <person name="Ballottari M."/>
        </authorList>
    </citation>
    <scope>NUCLEOTIDE SEQUENCE</scope>
    <source>
        <strain evidence="4">211/11P</strain>
        <tissue evidence="4">Whole cell</tissue>
    </source>
</reference>
<dbReference type="SUPFAM" id="SSF49265">
    <property type="entry name" value="Fibronectin type III"/>
    <property type="match status" value="1"/>
</dbReference>
<keyword evidence="5" id="KW-1185">Reference proteome</keyword>
<evidence type="ECO:0000313" key="5">
    <source>
        <dbReference type="Proteomes" id="UP001055712"/>
    </source>
</evidence>
<dbReference type="Gene3D" id="2.60.40.10">
    <property type="entry name" value="Immunoglobulins"/>
    <property type="match status" value="2"/>
</dbReference>
<dbReference type="PROSITE" id="PS50853">
    <property type="entry name" value="FN3"/>
    <property type="match status" value="2"/>
</dbReference>
<dbReference type="InterPro" id="IPR003961">
    <property type="entry name" value="FN3_dom"/>
</dbReference>
<evidence type="ECO:0000259" key="3">
    <source>
        <dbReference type="PROSITE" id="PS50853"/>
    </source>
</evidence>
<dbReference type="SMART" id="SM00060">
    <property type="entry name" value="FN3"/>
    <property type="match status" value="2"/>
</dbReference>
<dbReference type="Proteomes" id="UP001055712">
    <property type="component" value="Unassembled WGS sequence"/>
</dbReference>
<feature type="domain" description="Fibronectin type-III" evidence="3">
    <location>
        <begin position="143"/>
        <end position="241"/>
    </location>
</feature>
<feature type="signal peptide" evidence="2">
    <location>
        <begin position="1"/>
        <end position="28"/>
    </location>
</feature>
<dbReference type="InterPro" id="IPR050964">
    <property type="entry name" value="Striated_Muscle_Regulatory"/>
</dbReference>
<dbReference type="PANTHER" id="PTHR13817:SF166">
    <property type="entry name" value="NEURONAL IGCAM-RELATED"/>
    <property type="match status" value="1"/>
</dbReference>
<sequence length="397" mass="40952">MTARRRCGSALAVAPLLLLLLLAGGAAGQEIRLVAGPGCASIPPSPPQNLKAEALDGAVRLTWDKPANGACVSEYQVTVVAESAQRSAPLRPQRTPDFAVTVQGLQNGQRYRFFVKAYAARFNGGGESQVAATPVATCSPAVLPSAPTSLVATPGNGNVSLCWAPPTNQGGVDEWRVAIRVAQQDAQRSSPTQYRRYNSPACVVISQLTNGVLYQFSVQAYSNSRPGGGYASVLAAPVAPIKQWTCMPVPSYYPLCVAAAAGRCAPLTCRQQADAGKCGEPWMRVMDTSSRVIVQHCADVCGCSNNPGTTAAPSGRSAPGELPVQAFDQVTAESEAAARSFVSASARAAASYGSDTACCATPARPAPARRDFGFGMEVTAGSGVVVVGGQDVVSSSA</sequence>
<dbReference type="AlphaFoldDB" id="A0A9D4TIE0"/>
<keyword evidence="1" id="KW-0677">Repeat</keyword>